<protein>
    <submittedName>
        <fullName evidence="1">Uncharacterized protein</fullName>
    </submittedName>
</protein>
<dbReference type="Proteomes" id="UP000075787">
    <property type="component" value="Unassembled WGS sequence"/>
</dbReference>
<dbReference type="RefSeq" id="WP_062761247.1">
    <property type="nucleotide sequence ID" value="NZ_CP121045.1"/>
</dbReference>
<proteinExistence type="predicted"/>
<accession>A0A162M0F3</accession>
<comment type="caution">
    <text evidence="1">The sequence shown here is derived from an EMBL/GenBank/DDBJ whole genome shotgun (WGS) entry which is preliminary data.</text>
</comment>
<evidence type="ECO:0000313" key="2">
    <source>
        <dbReference type="Proteomes" id="UP000075787"/>
    </source>
</evidence>
<sequence length="200" mass="21893">MTGEIDTRLLSRLVSALTASAGRHPASRADLERRARSRLTRWQEAAALPPETLDTMVGRALDKVAAAGLVDDDAYARLRARSLRNRGRPRAGIARDLSLRGLEPARIEGVLSDMAEDEGGADDRIGAIAYARRRRLGPWRPEAARDGTRQRDIAAMARAGYYPDLARRVIDAVDVDALDDWAADAEALPDRRRPGSTAED</sequence>
<dbReference type="EMBL" id="LPZR01000006">
    <property type="protein sequence ID" value="KYO57711.1"/>
    <property type="molecule type" value="Genomic_DNA"/>
</dbReference>
<dbReference type="GeneID" id="97241300"/>
<organism evidence="1 2">
    <name type="scientific">Tistrella mobilis</name>
    <dbReference type="NCBI Taxonomy" id="171437"/>
    <lineage>
        <taxon>Bacteria</taxon>
        <taxon>Pseudomonadati</taxon>
        <taxon>Pseudomonadota</taxon>
        <taxon>Alphaproteobacteria</taxon>
        <taxon>Geminicoccales</taxon>
        <taxon>Geminicoccaceae</taxon>
        <taxon>Tistrella</taxon>
    </lineage>
</organism>
<reference evidence="1 2" key="1">
    <citation type="submission" date="2015-12" db="EMBL/GenBank/DDBJ databases">
        <title>Genome sequence of Tistrella mobilis MCCC 1A02139.</title>
        <authorList>
            <person name="Lu L."/>
            <person name="Lai Q."/>
            <person name="Shao Z."/>
            <person name="Qian P."/>
        </authorList>
    </citation>
    <scope>NUCLEOTIDE SEQUENCE [LARGE SCALE GENOMIC DNA]</scope>
    <source>
        <strain evidence="1 2">MCCC 1A02139</strain>
    </source>
</reference>
<evidence type="ECO:0000313" key="1">
    <source>
        <dbReference type="EMBL" id="KYO57711.1"/>
    </source>
</evidence>
<dbReference type="AlphaFoldDB" id="A0A162M0F3"/>
<gene>
    <name evidence="1" type="ORF">AUP44_18980</name>
</gene>
<name>A0A162M0F3_9PROT</name>